<dbReference type="RefSeq" id="WP_155141428.1">
    <property type="nucleotide sequence ID" value="NZ_BMGZ01000003.1"/>
</dbReference>
<proteinExistence type="predicted"/>
<keyword evidence="1" id="KW-1133">Transmembrane helix</keyword>
<evidence type="ECO:0000313" key="3">
    <source>
        <dbReference type="EMBL" id="NHK28906.1"/>
    </source>
</evidence>
<reference evidence="3 5" key="2">
    <citation type="submission" date="2020-02" db="EMBL/GenBank/DDBJ databases">
        <title>Genome sequence of Parvularcula flava strain NH6-79.</title>
        <authorList>
            <person name="Abdul Karim M.H."/>
            <person name="Lam M.Q."/>
            <person name="Chen S.J."/>
            <person name="Yahya A."/>
            <person name="Shahir S."/>
            <person name="Shamsir M.S."/>
            <person name="Chong C.S."/>
        </authorList>
    </citation>
    <scope>NUCLEOTIDE SEQUENCE [LARGE SCALE GENOMIC DNA]</scope>
    <source>
        <strain evidence="3 5">NH6-79</strain>
    </source>
</reference>
<feature type="transmembrane region" description="Helical" evidence="1">
    <location>
        <begin position="199"/>
        <end position="219"/>
    </location>
</feature>
<keyword evidence="1" id="KW-0472">Membrane</keyword>
<keyword evidence="1" id="KW-0812">Transmembrane</keyword>
<feature type="transmembrane region" description="Helical" evidence="1">
    <location>
        <begin position="138"/>
        <end position="154"/>
    </location>
</feature>
<feature type="transmembrane region" description="Helical" evidence="1">
    <location>
        <begin position="12"/>
        <end position="32"/>
    </location>
</feature>
<gene>
    <name evidence="3" type="ORF">FF098_013370</name>
    <name evidence="2" type="ORF">GCM10011355_30280</name>
</gene>
<feature type="transmembrane region" description="Helical" evidence="1">
    <location>
        <begin position="52"/>
        <end position="72"/>
    </location>
</feature>
<dbReference type="Proteomes" id="UP000818603">
    <property type="component" value="Unassembled WGS sequence"/>
</dbReference>
<evidence type="ECO:0000256" key="1">
    <source>
        <dbReference type="SAM" id="Phobius"/>
    </source>
</evidence>
<name>A0A8J3A3S4_9PROT</name>
<accession>A0A8J3A3S4</accession>
<dbReference type="EMBL" id="BMGZ01000003">
    <property type="protein sequence ID" value="GGI00898.1"/>
    <property type="molecule type" value="Genomic_DNA"/>
</dbReference>
<comment type="caution">
    <text evidence="2">The sequence shown here is derived from an EMBL/GenBank/DDBJ whole genome shotgun (WGS) entry which is preliminary data.</text>
</comment>
<evidence type="ECO:0000313" key="5">
    <source>
        <dbReference type="Proteomes" id="UP000818603"/>
    </source>
</evidence>
<evidence type="ECO:0000313" key="4">
    <source>
        <dbReference type="Proteomes" id="UP000621856"/>
    </source>
</evidence>
<reference evidence="2" key="1">
    <citation type="journal article" date="2014" name="Int. J. Syst. Evol. Microbiol.">
        <title>Complete genome sequence of Corynebacterium casei LMG S-19264T (=DSM 44701T), isolated from a smear-ripened cheese.</title>
        <authorList>
            <consortium name="US DOE Joint Genome Institute (JGI-PGF)"/>
            <person name="Walter F."/>
            <person name="Albersmeier A."/>
            <person name="Kalinowski J."/>
            <person name="Ruckert C."/>
        </authorList>
    </citation>
    <scope>NUCLEOTIDE SEQUENCE</scope>
    <source>
        <strain evidence="2">CGMCC 1.14984</strain>
    </source>
</reference>
<organism evidence="2 4">
    <name type="scientific">Aquisalinus luteolus</name>
    <dbReference type="NCBI Taxonomy" id="1566827"/>
    <lineage>
        <taxon>Bacteria</taxon>
        <taxon>Pseudomonadati</taxon>
        <taxon>Pseudomonadota</taxon>
        <taxon>Alphaproteobacteria</taxon>
        <taxon>Parvularculales</taxon>
        <taxon>Parvularculaceae</taxon>
        <taxon>Aquisalinus</taxon>
    </lineage>
</organism>
<dbReference type="EMBL" id="VCJR02000003">
    <property type="protein sequence ID" value="NHK28906.1"/>
    <property type="molecule type" value="Genomic_DNA"/>
</dbReference>
<protein>
    <submittedName>
        <fullName evidence="2">Uncharacterized protein</fullName>
    </submittedName>
</protein>
<dbReference type="Proteomes" id="UP000621856">
    <property type="component" value="Unassembled WGS sequence"/>
</dbReference>
<keyword evidence="5" id="KW-1185">Reference proteome</keyword>
<dbReference type="AlphaFoldDB" id="A0A8J3A3S4"/>
<feature type="transmembrane region" description="Helical" evidence="1">
    <location>
        <begin position="166"/>
        <end position="187"/>
    </location>
</feature>
<evidence type="ECO:0000313" key="2">
    <source>
        <dbReference type="EMBL" id="GGI00898.1"/>
    </source>
</evidence>
<reference evidence="2" key="3">
    <citation type="submission" date="2020-09" db="EMBL/GenBank/DDBJ databases">
        <authorList>
            <person name="Sun Q."/>
            <person name="Zhou Y."/>
        </authorList>
    </citation>
    <scope>NUCLEOTIDE SEQUENCE</scope>
    <source>
        <strain evidence="2">CGMCC 1.14984</strain>
    </source>
</reference>
<sequence length="443" mass="50885">MNGLWVWITDNFNSRELAGAIWLIAFLTFFLFKKDVRRSLADVIRAALNHKFLILFSGFAANVAILSWLGTLPKMWDFGLLTPTIVWYFLGGLPLLARAFDAKEGSQHFQGYAKDALSGTALLEFIFVAKTFSLPVELVLTPIITVIAMMVVVSQRNPEHAAANKFLTWVLSIIVLVIMWNSISQIWAERGSFFTTATFKSFILPVYLTIGSIPFFYAMHCYSHIEEALIQIDRKTFQSDELKRYAKKRFFLTFMTRPWLIRQATRQFHIMPAKETQDVDKIINGILDYERESQNPPDVDMREGWSPHAAREFLSDEELRTGDYHAGYDGEEWWSGVIAKELDDSVLPSYVNYSFSGIKGLVKRLKLKGHFIEEFTTDVSLAEFSRLAVRLIDIAVDKDTDDIADKIWNREEFAASIGANHIQFKKEPFPNKRGYELILEIEK</sequence>